<evidence type="ECO:0000313" key="2">
    <source>
        <dbReference type="Proteomes" id="UP000568664"/>
    </source>
</evidence>
<dbReference type="Proteomes" id="UP000568664">
    <property type="component" value="Unassembled WGS sequence"/>
</dbReference>
<evidence type="ECO:0000313" key="1">
    <source>
        <dbReference type="EMBL" id="NMP30240.1"/>
    </source>
</evidence>
<sequence>MKKLLAVMLSLIVLSGCDTINLSMTEDSYQQAIESGELQQQIHLIDELYQYAPEKYQLALDEKEYLLPLLEQLIANPRNFSGLSESDLERAFAFAPNYEPFSLAKKYLSKQQAIKAKIRESEAAALTAKKHLQEKLIQTPKHIETYNTGMSFRGFERYFLASIYTRKFIDTFEDKQLNGYQLAAITKGLADIFVANQVKEKSLLELDLKALDKLNENDREFIKENGDIQRVLMWLYKKQLVLSYKSAEKSNDYLQSLLNSKYGRERLDDVWLRLVEPAAKKSVMQAKETYLSALDLIAAKIDKTAGDKPKLKKIYSETLALDKKLLSLMWPPNGLDNFKESSKQAMRELKVAINEIQQR</sequence>
<evidence type="ECO:0008006" key="3">
    <source>
        <dbReference type="Google" id="ProtNLM"/>
    </source>
</evidence>
<proteinExistence type="predicted"/>
<name>A0A7Y0L952_9GAMM</name>
<dbReference type="AlphaFoldDB" id="A0A7Y0L952"/>
<reference evidence="1 2" key="1">
    <citation type="submission" date="2020-04" db="EMBL/GenBank/DDBJ databases">
        <title>Thalassotalea sp. M1531, isolated from the surface of marine red alga.</title>
        <authorList>
            <person name="Pang L."/>
            <person name="Lu D.-C."/>
        </authorList>
    </citation>
    <scope>NUCLEOTIDE SEQUENCE [LARGE SCALE GENOMIC DNA]</scope>
    <source>
        <strain evidence="1 2">M1531</strain>
    </source>
</reference>
<protein>
    <recommendedName>
        <fullName evidence="3">Lipoprotein</fullName>
    </recommendedName>
</protein>
<comment type="caution">
    <text evidence="1">The sequence shown here is derived from an EMBL/GenBank/DDBJ whole genome shotgun (WGS) entry which is preliminary data.</text>
</comment>
<organism evidence="1 2">
    <name type="scientific">Thalassotalea algicola</name>
    <dbReference type="NCBI Taxonomy" id="2716224"/>
    <lineage>
        <taxon>Bacteria</taxon>
        <taxon>Pseudomonadati</taxon>
        <taxon>Pseudomonadota</taxon>
        <taxon>Gammaproteobacteria</taxon>
        <taxon>Alteromonadales</taxon>
        <taxon>Colwelliaceae</taxon>
        <taxon>Thalassotalea</taxon>
    </lineage>
</organism>
<keyword evidence="2" id="KW-1185">Reference proteome</keyword>
<gene>
    <name evidence="1" type="ORF">HII17_01590</name>
</gene>
<accession>A0A7Y0L952</accession>
<dbReference type="RefSeq" id="WP_169073570.1">
    <property type="nucleotide sequence ID" value="NZ_JABBXH010000001.1"/>
</dbReference>
<dbReference type="PROSITE" id="PS51257">
    <property type="entry name" value="PROKAR_LIPOPROTEIN"/>
    <property type="match status" value="1"/>
</dbReference>
<dbReference type="EMBL" id="JABBXH010000001">
    <property type="protein sequence ID" value="NMP30240.1"/>
    <property type="molecule type" value="Genomic_DNA"/>
</dbReference>